<gene>
    <name evidence="1" type="ORF">HD593_008766</name>
</gene>
<dbReference type="InterPro" id="IPR036271">
    <property type="entry name" value="Tet_transcr_reg_TetR-rel_C_sf"/>
</dbReference>
<reference evidence="1 2" key="1">
    <citation type="submission" date="2020-08" db="EMBL/GenBank/DDBJ databases">
        <title>Sequencing the genomes of 1000 actinobacteria strains.</title>
        <authorList>
            <person name="Klenk H.-P."/>
        </authorList>
    </citation>
    <scope>NUCLEOTIDE SEQUENCE [LARGE SCALE GENOMIC DNA]</scope>
    <source>
        <strain evidence="1 2">DSM 43768</strain>
    </source>
</reference>
<dbReference type="AlphaFoldDB" id="A0A7X0P2Q9"/>
<dbReference type="EMBL" id="JACHMI010000001">
    <property type="protein sequence ID" value="MBB6553971.1"/>
    <property type="molecule type" value="Genomic_DNA"/>
</dbReference>
<accession>A0A7X0P2Q9</accession>
<comment type="caution">
    <text evidence="1">The sequence shown here is derived from an EMBL/GenBank/DDBJ whole genome shotgun (WGS) entry which is preliminary data.</text>
</comment>
<evidence type="ECO:0008006" key="3">
    <source>
        <dbReference type="Google" id="ProtNLM"/>
    </source>
</evidence>
<dbReference type="SUPFAM" id="SSF48498">
    <property type="entry name" value="Tetracyclin repressor-like, C-terminal domain"/>
    <property type="match status" value="1"/>
</dbReference>
<name>A0A7X0P2Q9_9ACTN</name>
<evidence type="ECO:0000313" key="1">
    <source>
        <dbReference type="EMBL" id="MBB6553971.1"/>
    </source>
</evidence>
<dbReference type="Proteomes" id="UP000565579">
    <property type="component" value="Unassembled WGS sequence"/>
</dbReference>
<evidence type="ECO:0000313" key="2">
    <source>
        <dbReference type="Proteomes" id="UP000565579"/>
    </source>
</evidence>
<dbReference type="RefSeq" id="WP_185108480.1">
    <property type="nucleotide sequence ID" value="NZ_BAAAXY010000107.1"/>
</dbReference>
<protein>
    <recommendedName>
        <fullName evidence="3">Tetracycline repressor TetR C-terminal domain-containing protein</fullName>
    </recommendedName>
</protein>
<sequence length="101" mass="10441">MTSSTATVGALIGYGFSVENAFLAVDTVFDLAIDVFSRGRQLDAAVGGSNVRDSTAQAWAEAVGPEVAPVMRQALADPAATWFDRKLKLVLDGIAAGLAPT</sequence>
<organism evidence="1 2">
    <name type="scientific">Nonomuraea rubra</name>
    <dbReference type="NCBI Taxonomy" id="46180"/>
    <lineage>
        <taxon>Bacteria</taxon>
        <taxon>Bacillati</taxon>
        <taxon>Actinomycetota</taxon>
        <taxon>Actinomycetes</taxon>
        <taxon>Streptosporangiales</taxon>
        <taxon>Streptosporangiaceae</taxon>
        <taxon>Nonomuraea</taxon>
    </lineage>
</organism>
<dbReference type="Gene3D" id="1.10.357.10">
    <property type="entry name" value="Tetracycline Repressor, domain 2"/>
    <property type="match status" value="1"/>
</dbReference>
<keyword evidence="2" id="KW-1185">Reference proteome</keyword>
<proteinExistence type="predicted"/>